<dbReference type="InterPro" id="IPR001460">
    <property type="entry name" value="PCN-bd_Tpept"/>
</dbReference>
<dbReference type="RefSeq" id="WP_212902658.1">
    <property type="nucleotide sequence ID" value="NZ_BOPZ01000003.1"/>
</dbReference>
<proteinExistence type="predicted"/>
<sequence length="540" mass="61142">MNFNSRRVNIIRIMLIFLLVGLFGRLFYLQNKYNPKAVNTSFKNNTQQDSISQTKYLLLDENGKDLLNYNKRYVVVIDVMSFKLNSAENNLKNLLAFNFIMKSEKSDFSFKDLLSKNGKVYFSVSEENYNKIQQLKGMKGMYMFIFDEVNKSEAWKIETMLISPYKNNTQDKSDKKELKDSGTLEKTIFDYTNNNVTPNVMYRIQNDSTYQLQGYNIPNSNINVKLTLNKDWQDTIRNILKNEKYKSFQNVGVVIIEADSGKVRALVQKDETQPNIALGVTNYCFDPGSTFKIIAEAAAIEENFDEKELFYCNGQYCSHAHGYVNIHDAFKLSCNEVFRKIGIELGYDKLIGLAKKQGLFTKNLGLQDESPGVLPEEDNNIVNIAIGQTFLVSPLQMSAVVATVLNNGGYIKPYIIDEFVDNSGKIIKKFSSNETQVIKSSTAAKIKEDMREVVLDGTGTNGKIEGIETGGKTGTAEAPQNNKENYHGWFAGYFNMNGKYYSLVVFVPNMREFDSEQGKSGNTAAAPIFKDIVVNLLKTN</sequence>
<feature type="domain" description="Penicillin-binding protein transpeptidase" evidence="4">
    <location>
        <begin position="252"/>
        <end position="533"/>
    </location>
</feature>
<dbReference type="Gene3D" id="3.40.710.10">
    <property type="entry name" value="DD-peptidase/beta-lactamase superfamily"/>
    <property type="match status" value="1"/>
</dbReference>
<dbReference type="Proteomes" id="UP000679179">
    <property type="component" value="Unassembled WGS sequence"/>
</dbReference>
<dbReference type="GO" id="GO:0008658">
    <property type="term" value="F:penicillin binding"/>
    <property type="evidence" value="ECO:0007669"/>
    <property type="project" value="InterPro"/>
</dbReference>
<organism evidence="5 6">
    <name type="scientific">Clostridium polyendosporum</name>
    <dbReference type="NCBI Taxonomy" id="69208"/>
    <lineage>
        <taxon>Bacteria</taxon>
        <taxon>Bacillati</taxon>
        <taxon>Bacillota</taxon>
        <taxon>Clostridia</taxon>
        <taxon>Eubacteriales</taxon>
        <taxon>Clostridiaceae</taxon>
        <taxon>Clostridium</taxon>
    </lineage>
</organism>
<comment type="caution">
    <text evidence="5">The sequence shown here is derived from an EMBL/GenBank/DDBJ whole genome shotgun (WGS) entry which is preliminary data.</text>
</comment>
<reference evidence="5" key="1">
    <citation type="submission" date="2021-03" db="EMBL/GenBank/DDBJ databases">
        <title>Taxonomic study of Clostridium polyendosporum from meadow-gley soil under rice.</title>
        <authorList>
            <person name="Kobayashi H."/>
            <person name="Tanizawa Y."/>
            <person name="Yagura M."/>
        </authorList>
    </citation>
    <scope>NUCLEOTIDE SEQUENCE</scope>
    <source>
        <strain evidence="5">JCM 30710</strain>
    </source>
</reference>
<evidence type="ECO:0000256" key="1">
    <source>
        <dbReference type="ARBA" id="ARBA00004370"/>
    </source>
</evidence>
<gene>
    <name evidence="5" type="ORF">CPJCM30710_05740</name>
</gene>
<dbReference type="InterPro" id="IPR050515">
    <property type="entry name" value="Beta-lactam/transpept"/>
</dbReference>
<evidence type="ECO:0000256" key="3">
    <source>
        <dbReference type="SAM" id="Phobius"/>
    </source>
</evidence>
<accession>A0A919RZN5</accession>
<keyword evidence="3" id="KW-0812">Transmembrane</keyword>
<keyword evidence="3" id="KW-1133">Transmembrane helix</keyword>
<keyword evidence="2 3" id="KW-0472">Membrane</keyword>
<name>A0A919RZN5_9CLOT</name>
<dbReference type="InterPro" id="IPR012338">
    <property type="entry name" value="Beta-lactam/transpept-like"/>
</dbReference>
<evidence type="ECO:0000313" key="5">
    <source>
        <dbReference type="EMBL" id="GIM27908.1"/>
    </source>
</evidence>
<evidence type="ECO:0000259" key="4">
    <source>
        <dbReference type="Pfam" id="PF00905"/>
    </source>
</evidence>
<evidence type="ECO:0000256" key="2">
    <source>
        <dbReference type="ARBA" id="ARBA00023136"/>
    </source>
</evidence>
<keyword evidence="6" id="KW-1185">Reference proteome</keyword>
<dbReference type="PANTHER" id="PTHR30627:SF1">
    <property type="entry name" value="PEPTIDOGLYCAN D,D-TRANSPEPTIDASE FTSI"/>
    <property type="match status" value="1"/>
</dbReference>
<dbReference type="SUPFAM" id="SSF56601">
    <property type="entry name" value="beta-lactamase/transpeptidase-like"/>
    <property type="match status" value="1"/>
</dbReference>
<dbReference type="Pfam" id="PF00905">
    <property type="entry name" value="Transpeptidase"/>
    <property type="match status" value="1"/>
</dbReference>
<protein>
    <submittedName>
        <fullName evidence="5">Penicillin-binding protein</fullName>
    </submittedName>
</protein>
<comment type="subcellular location">
    <subcellularLocation>
        <location evidence="1">Membrane</location>
    </subcellularLocation>
</comment>
<dbReference type="EMBL" id="BOPZ01000003">
    <property type="protein sequence ID" value="GIM27908.1"/>
    <property type="molecule type" value="Genomic_DNA"/>
</dbReference>
<dbReference type="GO" id="GO:0071555">
    <property type="term" value="P:cell wall organization"/>
    <property type="evidence" value="ECO:0007669"/>
    <property type="project" value="TreeGrafter"/>
</dbReference>
<evidence type="ECO:0000313" key="6">
    <source>
        <dbReference type="Proteomes" id="UP000679179"/>
    </source>
</evidence>
<dbReference type="PANTHER" id="PTHR30627">
    <property type="entry name" value="PEPTIDOGLYCAN D,D-TRANSPEPTIDASE"/>
    <property type="match status" value="1"/>
</dbReference>
<feature type="transmembrane region" description="Helical" evidence="3">
    <location>
        <begin position="9"/>
        <end position="28"/>
    </location>
</feature>
<dbReference type="AlphaFoldDB" id="A0A919RZN5"/>
<dbReference type="GO" id="GO:0005886">
    <property type="term" value="C:plasma membrane"/>
    <property type="evidence" value="ECO:0007669"/>
    <property type="project" value="TreeGrafter"/>
</dbReference>